<dbReference type="InterPro" id="IPR022944">
    <property type="entry name" value="ATPase_V1-cplx_fsu_bac/arc"/>
</dbReference>
<dbReference type="HAMAP" id="MF_00312">
    <property type="entry name" value="ATP_synth_F_arch"/>
    <property type="match status" value="1"/>
</dbReference>
<keyword evidence="7" id="KW-1003">Cell membrane</keyword>
<dbReference type="GO" id="GO:0005524">
    <property type="term" value="F:ATP binding"/>
    <property type="evidence" value="ECO:0007669"/>
    <property type="project" value="UniProtKB-UniRule"/>
</dbReference>
<dbReference type="AlphaFoldDB" id="A0A7G9XZZ2"/>
<keyword evidence="4 7" id="KW-0406">Ion transport</keyword>
<dbReference type="InterPro" id="IPR008218">
    <property type="entry name" value="ATPase_V1-cplx_f_g_su"/>
</dbReference>
<keyword evidence="6 7" id="KW-0066">ATP synthesis</keyword>
<dbReference type="GO" id="GO:0042777">
    <property type="term" value="P:proton motive force-driven plasma membrane ATP synthesis"/>
    <property type="evidence" value="ECO:0007669"/>
    <property type="project" value="UniProtKB-UniRule"/>
</dbReference>
<sequence>MELATIGRGDFTLGFKLAGVRKTYEVTEDTIEPTVRKVLLDQDVGILVMNNDDASLLPDALQSVLDESVVPTVVLVGGGETTQLREKIKQAVGVDLWK</sequence>
<protein>
    <recommendedName>
        <fullName evidence="7">A-type ATP synthase subunit F</fullName>
    </recommendedName>
</protein>
<dbReference type="NCBIfam" id="NF002577">
    <property type="entry name" value="PRK02228.1"/>
    <property type="match status" value="1"/>
</dbReference>
<dbReference type="SUPFAM" id="SSF159468">
    <property type="entry name" value="AtpF-like"/>
    <property type="match status" value="1"/>
</dbReference>
<evidence type="ECO:0000256" key="5">
    <source>
        <dbReference type="ARBA" id="ARBA00023136"/>
    </source>
</evidence>
<keyword evidence="5 7" id="KW-0472">Membrane</keyword>
<dbReference type="InterPro" id="IPR036906">
    <property type="entry name" value="ATPase_V1_fsu_sf"/>
</dbReference>
<dbReference type="GO" id="GO:0046933">
    <property type="term" value="F:proton-transporting ATP synthase activity, rotational mechanism"/>
    <property type="evidence" value="ECO:0007669"/>
    <property type="project" value="UniProtKB-UniRule"/>
</dbReference>
<name>A0A7G9XZZ2_9EURY</name>
<evidence type="ECO:0000256" key="7">
    <source>
        <dbReference type="HAMAP-Rule" id="MF_00312"/>
    </source>
</evidence>
<dbReference type="EMBL" id="MT630620">
    <property type="protein sequence ID" value="QNO41326.1"/>
    <property type="molecule type" value="Genomic_DNA"/>
</dbReference>
<dbReference type="Pfam" id="PF01990">
    <property type="entry name" value="ATP-synt_F"/>
    <property type="match status" value="1"/>
</dbReference>
<comment type="subcellular location">
    <subcellularLocation>
        <location evidence="7">Cell membrane</location>
        <topology evidence="7">Peripheral membrane protein</topology>
    </subcellularLocation>
</comment>
<keyword evidence="2 7" id="KW-0813">Transport</keyword>
<evidence type="ECO:0000256" key="1">
    <source>
        <dbReference type="ARBA" id="ARBA00010148"/>
    </source>
</evidence>
<organism evidence="8">
    <name type="scientific">Candidatus Methanogaster sp. ANME-2c ERB4</name>
    <dbReference type="NCBI Taxonomy" id="2759911"/>
    <lineage>
        <taxon>Archaea</taxon>
        <taxon>Methanobacteriati</taxon>
        <taxon>Methanobacteriota</taxon>
        <taxon>Stenosarchaea group</taxon>
        <taxon>Methanomicrobia</taxon>
        <taxon>Methanosarcinales</taxon>
        <taxon>ANME-2 cluster</taxon>
        <taxon>Candidatus Methanogasteraceae</taxon>
        <taxon>Candidatus Methanogaster</taxon>
    </lineage>
</organism>
<comment type="subunit">
    <text evidence="7">Has multiple subunits with at least A(3), B(3), C, D, E, F, H, I and proteolipid K(x).</text>
</comment>
<comment type="similarity">
    <text evidence="1 7">Belongs to the V-ATPase F subunit family.</text>
</comment>
<evidence type="ECO:0000256" key="2">
    <source>
        <dbReference type="ARBA" id="ARBA00022448"/>
    </source>
</evidence>
<dbReference type="Gene3D" id="3.40.50.10580">
    <property type="entry name" value="ATPase, V1 complex, subunit F"/>
    <property type="match status" value="1"/>
</dbReference>
<evidence type="ECO:0000313" key="8">
    <source>
        <dbReference type="EMBL" id="QNO41326.1"/>
    </source>
</evidence>
<reference evidence="8" key="1">
    <citation type="submission" date="2020-06" db="EMBL/GenBank/DDBJ databases">
        <title>Unique genomic features of the anaerobic methanotrophic archaea.</title>
        <authorList>
            <person name="Chadwick G.L."/>
            <person name="Skennerton C.T."/>
            <person name="Laso-Perez R."/>
            <person name="Leu A.O."/>
            <person name="Speth D.R."/>
            <person name="Yu H."/>
            <person name="Morgan-Lang C."/>
            <person name="Hatzenpichler R."/>
            <person name="Goudeau D."/>
            <person name="Malmstrom R."/>
            <person name="Brazelton W.J."/>
            <person name="Woyke T."/>
            <person name="Hallam S.J."/>
            <person name="Tyson G.W."/>
            <person name="Wegener G."/>
            <person name="Boetius A."/>
            <person name="Orphan V."/>
        </authorList>
    </citation>
    <scope>NUCLEOTIDE SEQUENCE</scope>
</reference>
<dbReference type="GO" id="GO:0046961">
    <property type="term" value="F:proton-transporting ATPase activity, rotational mechanism"/>
    <property type="evidence" value="ECO:0007669"/>
    <property type="project" value="InterPro"/>
</dbReference>
<comment type="function">
    <text evidence="7">Component of the A-type ATP synthase that produces ATP from ADP in the presence of a proton gradient across the membrane.</text>
</comment>
<evidence type="ECO:0000256" key="3">
    <source>
        <dbReference type="ARBA" id="ARBA00022781"/>
    </source>
</evidence>
<accession>A0A7G9XZZ2</accession>
<proteinExistence type="inferred from homology"/>
<keyword evidence="3 7" id="KW-0375">Hydrogen ion transport</keyword>
<evidence type="ECO:0000256" key="6">
    <source>
        <dbReference type="ARBA" id="ARBA00023310"/>
    </source>
</evidence>
<gene>
    <name evidence="7 8" type="primary">atpF</name>
    <name evidence="8" type="ORF">NCIKIHKB_00001</name>
</gene>
<dbReference type="GO" id="GO:0005886">
    <property type="term" value="C:plasma membrane"/>
    <property type="evidence" value="ECO:0007669"/>
    <property type="project" value="UniProtKB-SubCell"/>
</dbReference>
<evidence type="ECO:0000256" key="4">
    <source>
        <dbReference type="ARBA" id="ARBA00023065"/>
    </source>
</evidence>